<reference evidence="3" key="1">
    <citation type="journal article" date="2006" name="PLoS Biol.">
        <title>Macronuclear genome sequence of the ciliate Tetrahymena thermophila, a model eukaryote.</title>
        <authorList>
            <person name="Eisen J.A."/>
            <person name="Coyne R.S."/>
            <person name="Wu M."/>
            <person name="Wu D."/>
            <person name="Thiagarajan M."/>
            <person name="Wortman J.R."/>
            <person name="Badger J.H."/>
            <person name="Ren Q."/>
            <person name="Amedeo P."/>
            <person name="Jones K.M."/>
            <person name="Tallon L.J."/>
            <person name="Delcher A.L."/>
            <person name="Salzberg S.L."/>
            <person name="Silva J.C."/>
            <person name="Haas B.J."/>
            <person name="Majoros W.H."/>
            <person name="Farzad M."/>
            <person name="Carlton J.M."/>
            <person name="Smith R.K. Jr."/>
            <person name="Garg J."/>
            <person name="Pearlman R.E."/>
            <person name="Karrer K.M."/>
            <person name="Sun L."/>
            <person name="Manning G."/>
            <person name="Elde N.C."/>
            <person name="Turkewitz A.P."/>
            <person name="Asai D.J."/>
            <person name="Wilkes D.E."/>
            <person name="Wang Y."/>
            <person name="Cai H."/>
            <person name="Collins K."/>
            <person name="Stewart B.A."/>
            <person name="Lee S.R."/>
            <person name="Wilamowska K."/>
            <person name="Weinberg Z."/>
            <person name="Ruzzo W.L."/>
            <person name="Wloga D."/>
            <person name="Gaertig J."/>
            <person name="Frankel J."/>
            <person name="Tsao C.-C."/>
            <person name="Gorovsky M.A."/>
            <person name="Keeling P.J."/>
            <person name="Waller R.F."/>
            <person name="Patron N.J."/>
            <person name="Cherry J.M."/>
            <person name="Stover N.A."/>
            <person name="Krieger C.J."/>
            <person name="del Toro C."/>
            <person name="Ryder H.F."/>
            <person name="Williamson S.C."/>
            <person name="Barbeau R.A."/>
            <person name="Hamilton E.P."/>
            <person name="Orias E."/>
        </authorList>
    </citation>
    <scope>NUCLEOTIDE SEQUENCE [LARGE SCALE GENOMIC DNA]</scope>
    <source>
        <strain evidence="3">SB210</strain>
    </source>
</reference>
<dbReference type="AlphaFoldDB" id="W7XKM1"/>
<evidence type="ECO:0000313" key="3">
    <source>
        <dbReference type="Proteomes" id="UP000009168"/>
    </source>
</evidence>
<gene>
    <name evidence="2" type="ORF">TTHERM_000201619</name>
</gene>
<evidence type="ECO:0000256" key="1">
    <source>
        <dbReference type="SAM" id="Coils"/>
    </source>
</evidence>
<keyword evidence="1" id="KW-0175">Coiled coil</keyword>
<evidence type="ECO:0000313" key="2">
    <source>
        <dbReference type="EMBL" id="EWS76646.1"/>
    </source>
</evidence>
<dbReference type="InParanoid" id="W7XKM1"/>
<keyword evidence="3" id="KW-1185">Reference proteome</keyword>
<dbReference type="KEGG" id="tet:TTHERM_000201619"/>
<organism evidence="2 3">
    <name type="scientific">Tetrahymena thermophila (strain SB210)</name>
    <dbReference type="NCBI Taxonomy" id="312017"/>
    <lineage>
        <taxon>Eukaryota</taxon>
        <taxon>Sar</taxon>
        <taxon>Alveolata</taxon>
        <taxon>Ciliophora</taxon>
        <taxon>Intramacronucleata</taxon>
        <taxon>Oligohymenophorea</taxon>
        <taxon>Hymenostomatida</taxon>
        <taxon>Tetrahymenina</taxon>
        <taxon>Tetrahymenidae</taxon>
        <taxon>Tetrahymena</taxon>
    </lineage>
</organism>
<protein>
    <submittedName>
        <fullName evidence="2">Uncharacterized protein</fullName>
    </submittedName>
</protein>
<dbReference type="GeneID" id="24437803"/>
<name>W7XKM1_TETTS</name>
<dbReference type="EMBL" id="GG662857">
    <property type="protein sequence ID" value="EWS76646.1"/>
    <property type="molecule type" value="Genomic_DNA"/>
</dbReference>
<proteinExistence type="predicted"/>
<dbReference type="Proteomes" id="UP000009168">
    <property type="component" value="Unassembled WGS sequence"/>
</dbReference>
<accession>W7XKM1</accession>
<sequence length="191" mass="23690">MSQINKQIKKQINKKHKKNNKRNIYQIKGKINSKSQFYCFKFINITIQTEQFVFTKEKVLNFRDQCTFLIQNLILMYPHHQFNFLLLNSERKKRVNQLNKRKQQRKNKKQQNINQQQKLKLQIKKWVKLTKKTKKLKKKKFKHNQKMKSQQIHQKSQQVINILFQIYFYFQKQIQQFKAKKYIVRKIQCQI</sequence>
<feature type="coiled-coil region" evidence="1">
    <location>
        <begin position="92"/>
        <end position="119"/>
    </location>
</feature>
<dbReference type="RefSeq" id="XP_012650814.1">
    <property type="nucleotide sequence ID" value="XM_012795360.1"/>
</dbReference>